<name>A0A6N7VYN6_9FIRM</name>
<dbReference type="AlphaFoldDB" id="A0A6N7VYN6"/>
<dbReference type="EMBL" id="VUMI01000009">
    <property type="protein sequence ID" value="MSS88131.1"/>
    <property type="molecule type" value="Genomic_DNA"/>
</dbReference>
<sequence length="124" mass="13781">MDRVAESMNKMEKIRQFNLFLVRREIKRQGTYALYDNLYPSRIITGVPEEDEEINRKAGLYVNLVQEGAVKKDIPTFYQPDGSRSSNSTIAIDGYPPPPPVCGAAIIAAQSFSAAVVPDGFAHF</sequence>
<protein>
    <submittedName>
        <fullName evidence="1">Uncharacterized protein</fullName>
    </submittedName>
</protein>
<gene>
    <name evidence="1" type="ORF">FYJ45_07420</name>
</gene>
<keyword evidence="2" id="KW-1185">Reference proteome</keyword>
<dbReference type="GeneID" id="86052892"/>
<evidence type="ECO:0000313" key="2">
    <source>
        <dbReference type="Proteomes" id="UP000436047"/>
    </source>
</evidence>
<proteinExistence type="predicted"/>
<reference evidence="1 2" key="1">
    <citation type="submission" date="2019-08" db="EMBL/GenBank/DDBJ databases">
        <title>In-depth cultivation of the pig gut microbiome towards novel bacterial diversity and tailored functional studies.</title>
        <authorList>
            <person name="Wylensek D."/>
            <person name="Hitch T.C.A."/>
            <person name="Clavel T."/>
        </authorList>
    </citation>
    <scope>NUCLEOTIDE SEQUENCE [LARGE SCALE GENOMIC DNA]</scope>
    <source>
        <strain evidence="1 2">WCA-389-WT-23B</strain>
    </source>
</reference>
<organism evidence="1 2">
    <name type="scientific">Eisenbergiella porci</name>
    <dbReference type="NCBI Taxonomy" id="2652274"/>
    <lineage>
        <taxon>Bacteria</taxon>
        <taxon>Bacillati</taxon>
        <taxon>Bacillota</taxon>
        <taxon>Clostridia</taxon>
        <taxon>Lachnospirales</taxon>
        <taxon>Lachnospiraceae</taxon>
        <taxon>Eisenbergiella</taxon>
    </lineage>
</organism>
<accession>A0A6N7VYN6</accession>
<comment type="caution">
    <text evidence="1">The sequence shown here is derived from an EMBL/GenBank/DDBJ whole genome shotgun (WGS) entry which is preliminary data.</text>
</comment>
<dbReference type="RefSeq" id="WP_154464095.1">
    <property type="nucleotide sequence ID" value="NZ_VUMI01000009.1"/>
</dbReference>
<dbReference type="Proteomes" id="UP000436047">
    <property type="component" value="Unassembled WGS sequence"/>
</dbReference>
<evidence type="ECO:0000313" key="1">
    <source>
        <dbReference type="EMBL" id="MSS88131.1"/>
    </source>
</evidence>